<dbReference type="Proteomes" id="UP001221757">
    <property type="component" value="Unassembled WGS sequence"/>
</dbReference>
<sequence length="515" mass="57562">MADSEWANSDAPGHTCSHCGFLQSAPDDTAHPDLPTVPQHLLTTNDTPSDVGATEIRDIMDAARARIADLDISVAALEHLLKKVQAKRRDARMHLHRTSSILHVRCLPDDVLGEIFSHTVGDEPHHRPIVCRSPWVLGRVCSRWRSISLSLSTLWSNIDSGQPLPVAQAHLERSNTCGLKIRLGYVDARIIGLLTDWSSRWETVDLGVGMGMLPILDRVNGRVPMLRELKYHPIHRGGPLAGESSCRALQVAPKLSRVTITGYMTGAYVSLHLPWPQITRLQLQIFDTEGLSQLASACNLGELSLTGRMYSVLSSARPPPRASMIELPCLHTLSVEDGEFLDFLILPVLDDICVSRNAKSLPSLIDRSLCSIRTFTGAMEWDYLPFQDLVPILDRTPKLLEMRLGRFHGLVFLAAHLTIPSDCDTNFRAPCPELRAVCFWNITAQRECSLVVEMVESRAEKTMCSALSLSIHTLGRRRLNAHECVAWDRLSARGTNVEWLCLRSDRMDSWKNWYP</sequence>
<evidence type="ECO:0000313" key="1">
    <source>
        <dbReference type="EMBL" id="KAJ7681554.1"/>
    </source>
</evidence>
<dbReference type="AlphaFoldDB" id="A0AAD7GDM9"/>
<dbReference type="Gene3D" id="1.20.1280.50">
    <property type="match status" value="1"/>
</dbReference>
<protein>
    <recommendedName>
        <fullName evidence="3">F-box domain-containing protein</fullName>
    </recommendedName>
</protein>
<reference evidence="1" key="1">
    <citation type="submission" date="2023-03" db="EMBL/GenBank/DDBJ databases">
        <title>Massive genome expansion in bonnet fungi (Mycena s.s.) driven by repeated elements and novel gene families across ecological guilds.</title>
        <authorList>
            <consortium name="Lawrence Berkeley National Laboratory"/>
            <person name="Harder C.B."/>
            <person name="Miyauchi S."/>
            <person name="Viragh M."/>
            <person name="Kuo A."/>
            <person name="Thoen E."/>
            <person name="Andreopoulos B."/>
            <person name="Lu D."/>
            <person name="Skrede I."/>
            <person name="Drula E."/>
            <person name="Henrissat B."/>
            <person name="Morin E."/>
            <person name="Kohler A."/>
            <person name="Barry K."/>
            <person name="LaButti K."/>
            <person name="Morin E."/>
            <person name="Salamov A."/>
            <person name="Lipzen A."/>
            <person name="Mereny Z."/>
            <person name="Hegedus B."/>
            <person name="Baldrian P."/>
            <person name="Stursova M."/>
            <person name="Weitz H."/>
            <person name="Taylor A."/>
            <person name="Grigoriev I.V."/>
            <person name="Nagy L.G."/>
            <person name="Martin F."/>
            <person name="Kauserud H."/>
        </authorList>
    </citation>
    <scope>NUCLEOTIDE SEQUENCE</scope>
    <source>
        <strain evidence="1">CBHHK067</strain>
    </source>
</reference>
<comment type="caution">
    <text evidence="1">The sequence shown here is derived from an EMBL/GenBank/DDBJ whole genome shotgun (WGS) entry which is preliminary data.</text>
</comment>
<accession>A0AAD7GDM9</accession>
<proteinExistence type="predicted"/>
<name>A0AAD7GDM9_MYCRO</name>
<dbReference type="EMBL" id="JARKIE010000116">
    <property type="protein sequence ID" value="KAJ7681554.1"/>
    <property type="molecule type" value="Genomic_DNA"/>
</dbReference>
<keyword evidence="2" id="KW-1185">Reference proteome</keyword>
<evidence type="ECO:0008006" key="3">
    <source>
        <dbReference type="Google" id="ProtNLM"/>
    </source>
</evidence>
<gene>
    <name evidence="1" type="ORF">B0H17DRAFT_1333645</name>
</gene>
<evidence type="ECO:0000313" key="2">
    <source>
        <dbReference type="Proteomes" id="UP001221757"/>
    </source>
</evidence>
<organism evidence="1 2">
    <name type="scientific">Mycena rosella</name>
    <name type="common">Pink bonnet</name>
    <name type="synonym">Agaricus rosellus</name>
    <dbReference type="NCBI Taxonomy" id="1033263"/>
    <lineage>
        <taxon>Eukaryota</taxon>
        <taxon>Fungi</taxon>
        <taxon>Dikarya</taxon>
        <taxon>Basidiomycota</taxon>
        <taxon>Agaricomycotina</taxon>
        <taxon>Agaricomycetes</taxon>
        <taxon>Agaricomycetidae</taxon>
        <taxon>Agaricales</taxon>
        <taxon>Marasmiineae</taxon>
        <taxon>Mycenaceae</taxon>
        <taxon>Mycena</taxon>
    </lineage>
</organism>